<accession>A0A9P7VN10</accession>
<proteinExistence type="predicted"/>
<reference evidence="1" key="1">
    <citation type="submission" date="2020-11" db="EMBL/GenBank/DDBJ databases">
        <title>Adaptations for nitrogen fixation in a non-lichenized fungal sporocarp promotes dispersal by wood-feeding termites.</title>
        <authorList>
            <consortium name="DOE Joint Genome Institute"/>
            <person name="Koch R.A."/>
            <person name="Yoon G."/>
            <person name="Arayal U."/>
            <person name="Lail K."/>
            <person name="Amirebrahimi M."/>
            <person name="Labutti K."/>
            <person name="Lipzen A."/>
            <person name="Riley R."/>
            <person name="Barry K."/>
            <person name="Henrissat B."/>
            <person name="Grigoriev I.V."/>
            <person name="Herr J.R."/>
            <person name="Aime M.C."/>
        </authorList>
    </citation>
    <scope>NUCLEOTIDE SEQUENCE</scope>
    <source>
        <strain evidence="1">MCA 3950</strain>
    </source>
</reference>
<dbReference type="RefSeq" id="XP_043036957.1">
    <property type="nucleotide sequence ID" value="XM_043180533.1"/>
</dbReference>
<comment type="caution">
    <text evidence="1">The sequence shown here is derived from an EMBL/GenBank/DDBJ whole genome shotgun (WGS) entry which is preliminary data.</text>
</comment>
<name>A0A9P7VN10_9AGAR</name>
<protein>
    <submittedName>
        <fullName evidence="1">Uncharacterized protein</fullName>
    </submittedName>
</protein>
<dbReference type="EMBL" id="MU250545">
    <property type="protein sequence ID" value="KAG7443457.1"/>
    <property type="molecule type" value="Genomic_DNA"/>
</dbReference>
<dbReference type="GeneID" id="66102829"/>
<organism evidence="1 2">
    <name type="scientific">Guyanagaster necrorhizus</name>
    <dbReference type="NCBI Taxonomy" id="856835"/>
    <lineage>
        <taxon>Eukaryota</taxon>
        <taxon>Fungi</taxon>
        <taxon>Dikarya</taxon>
        <taxon>Basidiomycota</taxon>
        <taxon>Agaricomycotina</taxon>
        <taxon>Agaricomycetes</taxon>
        <taxon>Agaricomycetidae</taxon>
        <taxon>Agaricales</taxon>
        <taxon>Marasmiineae</taxon>
        <taxon>Physalacriaceae</taxon>
        <taxon>Guyanagaster</taxon>
    </lineage>
</organism>
<keyword evidence="2" id="KW-1185">Reference proteome</keyword>
<dbReference type="Proteomes" id="UP000812287">
    <property type="component" value="Unassembled WGS sequence"/>
</dbReference>
<sequence>MSSPTSTFAEDDDTAAYIEDCQLLLFEVSISAEDNSRYGEAVVYAHYASHLLHAIVKFHSSVIISSQNICKFFGFNSDGIFSRFKRSFSRR</sequence>
<evidence type="ECO:0000313" key="1">
    <source>
        <dbReference type="EMBL" id="KAG7443457.1"/>
    </source>
</evidence>
<evidence type="ECO:0000313" key="2">
    <source>
        <dbReference type="Proteomes" id="UP000812287"/>
    </source>
</evidence>
<dbReference type="AlphaFoldDB" id="A0A9P7VN10"/>
<gene>
    <name evidence="1" type="ORF">BT62DRAFT_332456</name>
</gene>